<dbReference type="RefSeq" id="XP_009849951.1">
    <property type="nucleotide sequence ID" value="XM_009851649.1"/>
</dbReference>
<dbReference type="AlphaFoldDB" id="F8MI91"/>
<dbReference type="GeneID" id="20823088"/>
<reference evidence="3" key="1">
    <citation type="journal article" date="2011" name="Genetics">
        <title>Massive changes in genome architecture accompany the transition to self-fertility in the filamentous fungus Neurospora tetrasperma.</title>
        <authorList>
            <person name="Ellison C.E."/>
            <person name="Stajich J.E."/>
            <person name="Jacobson D.J."/>
            <person name="Natvig D.O."/>
            <person name="Lapidus A."/>
            <person name="Foster B."/>
            <person name="Aerts A."/>
            <person name="Riley R."/>
            <person name="Lindquist E.A."/>
            <person name="Grigoriev I.V."/>
            <person name="Taylor J.W."/>
        </authorList>
    </citation>
    <scope>NUCLEOTIDE SEQUENCE [LARGE SCALE GENOMIC DNA]</scope>
    <source>
        <strain evidence="3">FGSC 2508 / P0657</strain>
    </source>
</reference>
<gene>
    <name evidence="2" type="ORF">NEUTE1DRAFT_116630</name>
</gene>
<feature type="transmembrane region" description="Helical" evidence="1">
    <location>
        <begin position="25"/>
        <end position="45"/>
    </location>
</feature>
<organism evidence="2 3">
    <name type="scientific">Neurospora tetrasperma (strain FGSC 2508 / ATCC MYA-4615 / P0657)</name>
    <dbReference type="NCBI Taxonomy" id="510951"/>
    <lineage>
        <taxon>Eukaryota</taxon>
        <taxon>Fungi</taxon>
        <taxon>Dikarya</taxon>
        <taxon>Ascomycota</taxon>
        <taxon>Pezizomycotina</taxon>
        <taxon>Sordariomycetes</taxon>
        <taxon>Sordariomycetidae</taxon>
        <taxon>Sordariales</taxon>
        <taxon>Sordariaceae</taxon>
        <taxon>Neurospora</taxon>
    </lineage>
</organism>
<dbReference type="Proteomes" id="UP000008065">
    <property type="component" value="Unassembled WGS sequence"/>
</dbReference>
<keyword evidence="3" id="KW-1185">Reference proteome</keyword>
<dbReference type="EMBL" id="GL891303">
    <property type="protein sequence ID" value="EGO59745.1"/>
    <property type="molecule type" value="Genomic_DNA"/>
</dbReference>
<protein>
    <submittedName>
        <fullName evidence="2">Uncharacterized protein</fullName>
    </submittedName>
</protein>
<accession>F8MI91</accession>
<evidence type="ECO:0000313" key="2">
    <source>
        <dbReference type="EMBL" id="EGO59745.1"/>
    </source>
</evidence>
<evidence type="ECO:0000256" key="1">
    <source>
        <dbReference type="SAM" id="Phobius"/>
    </source>
</evidence>
<proteinExistence type="predicted"/>
<evidence type="ECO:0000313" key="3">
    <source>
        <dbReference type="Proteomes" id="UP000008065"/>
    </source>
</evidence>
<dbReference type="KEGG" id="nte:NEUTE1DRAFT116630"/>
<feature type="non-terminal residue" evidence="2">
    <location>
        <position position="1"/>
    </location>
</feature>
<keyword evidence="1" id="KW-0472">Membrane</keyword>
<name>F8MI91_NEUT8</name>
<keyword evidence="1" id="KW-0812">Transmembrane</keyword>
<sequence length="51" mass="5935">MEAREVCTSGWMLLGWGQKRNTVPFRYVGVSNNSFCFAFVFAYLISTFSEW</sequence>
<dbReference type="HOGENOM" id="CLU_3106969_0_0_1"/>
<dbReference type="VEuPathDB" id="FungiDB:NEUTE1DRAFT_116630"/>
<keyword evidence="1" id="KW-1133">Transmembrane helix</keyword>